<feature type="non-terminal residue" evidence="1">
    <location>
        <position position="194"/>
    </location>
</feature>
<proteinExistence type="predicted"/>
<comment type="caution">
    <text evidence="1">The sequence shown here is derived from an EMBL/GenBank/DDBJ whole genome shotgun (WGS) entry which is preliminary data.</text>
</comment>
<protein>
    <submittedName>
        <fullName evidence="1">13355_t:CDS:1</fullName>
    </submittedName>
</protein>
<reference evidence="1" key="1">
    <citation type="submission" date="2021-06" db="EMBL/GenBank/DDBJ databases">
        <authorList>
            <person name="Kallberg Y."/>
            <person name="Tangrot J."/>
            <person name="Rosling A."/>
        </authorList>
    </citation>
    <scope>NUCLEOTIDE SEQUENCE</scope>
    <source>
        <strain evidence="1">CL356</strain>
    </source>
</reference>
<name>A0ACA9QTC5_9GLOM</name>
<gene>
    <name evidence="1" type="ORF">ACOLOM_LOCUS13231</name>
</gene>
<dbReference type="Proteomes" id="UP000789525">
    <property type="component" value="Unassembled WGS sequence"/>
</dbReference>
<evidence type="ECO:0000313" key="1">
    <source>
        <dbReference type="EMBL" id="CAG8761654.1"/>
    </source>
</evidence>
<evidence type="ECO:0000313" key="2">
    <source>
        <dbReference type="Proteomes" id="UP000789525"/>
    </source>
</evidence>
<keyword evidence="2" id="KW-1185">Reference proteome</keyword>
<dbReference type="EMBL" id="CAJVPT010059245">
    <property type="protein sequence ID" value="CAG8761654.1"/>
    <property type="molecule type" value="Genomic_DNA"/>
</dbReference>
<feature type="non-terminal residue" evidence="1">
    <location>
        <position position="1"/>
    </location>
</feature>
<sequence length="194" mass="21575">RLNSVFKLPRACETENIGLEARQLAAGLKWDPIVLAEHLQIGLQPGPASIDLVGAVLRQSTFVAKMYEMGWSKPGQIPRDQETATLVRAVARYHAFLDLLSQSAYSFFVPTLDLAWHTHQLTGPTYREDTLKLLDRTPNHDDAVEQTTLQGGYDETAKAWKARFGTPYSVCGCMVDATPEKEKPTEKGKATMKN</sequence>
<accession>A0ACA9QTC5</accession>
<organism evidence="1 2">
    <name type="scientific">Acaulospora colombiana</name>
    <dbReference type="NCBI Taxonomy" id="27376"/>
    <lineage>
        <taxon>Eukaryota</taxon>
        <taxon>Fungi</taxon>
        <taxon>Fungi incertae sedis</taxon>
        <taxon>Mucoromycota</taxon>
        <taxon>Glomeromycotina</taxon>
        <taxon>Glomeromycetes</taxon>
        <taxon>Diversisporales</taxon>
        <taxon>Acaulosporaceae</taxon>
        <taxon>Acaulospora</taxon>
    </lineage>
</organism>